<gene>
    <name evidence="3" type="ORF">GCM10008985_16630</name>
    <name evidence="4" type="ORF">MUK72_13260</name>
</gene>
<keyword evidence="2" id="KW-0472">Membrane</keyword>
<keyword evidence="2" id="KW-1133">Transmembrane helix</keyword>
<organism evidence="3 6">
    <name type="scientific">Halococcus dombrowskii</name>
    <dbReference type="NCBI Taxonomy" id="179637"/>
    <lineage>
        <taxon>Archaea</taxon>
        <taxon>Methanobacteriati</taxon>
        <taxon>Methanobacteriota</taxon>
        <taxon>Stenosarchaea group</taxon>
        <taxon>Halobacteria</taxon>
        <taxon>Halobacteriales</taxon>
        <taxon>Halococcaceae</taxon>
        <taxon>Halococcus</taxon>
    </lineage>
</organism>
<dbReference type="KEGG" id="hdo:MUK72_13260"/>
<evidence type="ECO:0000256" key="2">
    <source>
        <dbReference type="SAM" id="Phobius"/>
    </source>
</evidence>
<dbReference type="RefSeq" id="WP_244701793.1">
    <property type="nucleotide sequence ID" value="NZ_BAAADN010000026.1"/>
</dbReference>
<dbReference type="EMBL" id="CP095005">
    <property type="protein sequence ID" value="UOO94927.1"/>
    <property type="molecule type" value="Genomic_DNA"/>
</dbReference>
<evidence type="ECO:0000313" key="4">
    <source>
        <dbReference type="EMBL" id="UOO94927.1"/>
    </source>
</evidence>
<reference evidence="4" key="2">
    <citation type="submission" date="2022-04" db="EMBL/GenBank/DDBJ databases">
        <title>Sequencing and genomic assembly of Halococcus dombrowskii.</title>
        <authorList>
            <person name="Lim S.W."/>
            <person name="MacLea K.S."/>
        </authorList>
    </citation>
    <scope>NUCLEOTIDE SEQUENCE</scope>
    <source>
        <strain evidence="4">H4</strain>
    </source>
</reference>
<evidence type="ECO:0000313" key="3">
    <source>
        <dbReference type="EMBL" id="GAA0460839.1"/>
    </source>
</evidence>
<evidence type="ECO:0000313" key="5">
    <source>
        <dbReference type="Proteomes" id="UP000830542"/>
    </source>
</evidence>
<dbReference type="EMBL" id="BAAADN010000026">
    <property type="protein sequence ID" value="GAA0460839.1"/>
    <property type="molecule type" value="Genomic_DNA"/>
</dbReference>
<keyword evidence="5" id="KW-1185">Reference proteome</keyword>
<protein>
    <submittedName>
        <fullName evidence="3">Uncharacterized protein</fullName>
    </submittedName>
</protein>
<proteinExistence type="predicted"/>
<name>A0AAV3SG77_HALDO</name>
<dbReference type="Pfam" id="PF24418">
    <property type="entry name" value="DUF7550"/>
    <property type="match status" value="1"/>
</dbReference>
<dbReference type="GeneID" id="71762834"/>
<dbReference type="InterPro" id="IPR055972">
    <property type="entry name" value="DUF7550"/>
</dbReference>
<keyword evidence="2" id="KW-0812">Transmembrane</keyword>
<feature type="transmembrane region" description="Helical" evidence="2">
    <location>
        <begin position="69"/>
        <end position="90"/>
    </location>
</feature>
<feature type="region of interest" description="Disordered" evidence="1">
    <location>
        <begin position="1"/>
        <end position="62"/>
    </location>
</feature>
<dbReference type="Proteomes" id="UP000830542">
    <property type="component" value="Chromosome"/>
</dbReference>
<accession>A0AAV3SG77</accession>
<evidence type="ECO:0000313" key="6">
    <source>
        <dbReference type="Proteomes" id="UP001500962"/>
    </source>
</evidence>
<dbReference type="Proteomes" id="UP001500962">
    <property type="component" value="Unassembled WGS sequence"/>
</dbReference>
<reference evidence="3" key="3">
    <citation type="submission" date="2023-12" db="EMBL/GenBank/DDBJ databases">
        <authorList>
            <person name="Sun Q."/>
            <person name="Inoue M."/>
        </authorList>
    </citation>
    <scope>NUCLEOTIDE SEQUENCE</scope>
    <source>
        <strain evidence="3">JCM 12289</strain>
    </source>
</reference>
<sequence length="93" mass="9766">MSDDAPTEPRESASGQEQATDTEDETMVEGDREHRESHPDDTGEGTHGSVEPVATRETSPMSEFTGRQAGIGALVAVVGLVVTFAIPLVLTLG</sequence>
<feature type="compositionally biased region" description="Basic and acidic residues" evidence="1">
    <location>
        <begin position="29"/>
        <end position="41"/>
    </location>
</feature>
<dbReference type="AlphaFoldDB" id="A0AAV3SG77"/>
<evidence type="ECO:0000256" key="1">
    <source>
        <dbReference type="SAM" id="MobiDB-lite"/>
    </source>
</evidence>
<reference evidence="3" key="1">
    <citation type="journal article" date="2014" name="Int. J. Syst. Evol. Microbiol.">
        <title>Complete genome sequence of Corynebacterium casei LMG S-19264T (=DSM 44701T), isolated from a smear-ripened cheese.</title>
        <authorList>
            <consortium name="US DOE Joint Genome Institute (JGI-PGF)"/>
            <person name="Walter F."/>
            <person name="Albersmeier A."/>
            <person name="Kalinowski J."/>
            <person name="Ruckert C."/>
        </authorList>
    </citation>
    <scope>NUCLEOTIDE SEQUENCE</scope>
    <source>
        <strain evidence="3">JCM 12289</strain>
    </source>
</reference>